<sequence>MKIVTIRASSLAELFDCPARWEAKHLLGMRSRSSGAAHLGTSIHASTALFDQATMDGAPISADDAAGLFVDTLYNPEHEVDWEDSGPKHVERIGLTLHSRYCADIAPTQDYVGIEVTCERLEISDLGLALTGTTDRIRRVDGQLGISDLKSGARAVGSTGVAVTAGHRPQLGVYELLAEFAIGQPLTAPAEIIGLKTGAGPCVGRGEVTGARQALVGDEDNPGLLQMASRLIHGGLFYGNPKSVLCSARYCPRYPTCPYKG</sequence>
<evidence type="ECO:0000313" key="3">
    <source>
        <dbReference type="Proteomes" id="UP000256988"/>
    </source>
</evidence>
<gene>
    <name evidence="2" type="ORF">DFO60_1460</name>
</gene>
<dbReference type="Pfam" id="PF12705">
    <property type="entry name" value="PDDEXK_1"/>
    <property type="match status" value="1"/>
</dbReference>
<dbReference type="Proteomes" id="UP000256988">
    <property type="component" value="Unassembled WGS sequence"/>
</dbReference>
<protein>
    <submittedName>
        <fullName evidence="2">PD-(D/E)XK nuclease superfamily protein</fullName>
    </submittedName>
</protein>
<dbReference type="EMBL" id="QRDL01000002">
    <property type="protein sequence ID" value="RED06954.1"/>
    <property type="molecule type" value="Genomic_DNA"/>
</dbReference>
<dbReference type="InterPro" id="IPR038726">
    <property type="entry name" value="PDDEXK_AddAB-type"/>
</dbReference>
<accession>A0A3D9EUZ9</accession>
<name>A0A3D9EUZ9_ECTOL</name>
<proteinExistence type="predicted"/>
<dbReference type="AlphaFoldDB" id="A0A3D9EUZ9"/>
<dbReference type="RefSeq" id="WP_220376257.1">
    <property type="nucleotide sequence ID" value="NZ_QRDL01000002.1"/>
</dbReference>
<evidence type="ECO:0000259" key="1">
    <source>
        <dbReference type="Pfam" id="PF12705"/>
    </source>
</evidence>
<organism evidence="2 3">
    <name type="scientific">Ectopseudomonas oleovorans</name>
    <name type="common">Pseudomonas oleovorans</name>
    <dbReference type="NCBI Taxonomy" id="301"/>
    <lineage>
        <taxon>Bacteria</taxon>
        <taxon>Pseudomonadati</taxon>
        <taxon>Pseudomonadota</taxon>
        <taxon>Gammaproteobacteria</taxon>
        <taxon>Pseudomonadales</taxon>
        <taxon>Pseudomonadaceae</taxon>
        <taxon>Ectopseudomonas</taxon>
    </lineage>
</organism>
<evidence type="ECO:0000313" key="2">
    <source>
        <dbReference type="EMBL" id="RED06954.1"/>
    </source>
</evidence>
<feature type="domain" description="PD-(D/E)XK endonuclease-like" evidence="1">
    <location>
        <begin position="8"/>
        <end position="258"/>
    </location>
</feature>
<comment type="caution">
    <text evidence="2">The sequence shown here is derived from an EMBL/GenBank/DDBJ whole genome shotgun (WGS) entry which is preliminary data.</text>
</comment>
<reference evidence="2 3" key="1">
    <citation type="submission" date="2018-07" db="EMBL/GenBank/DDBJ databases">
        <title>Genome sequencing of rice bacterial endophytes.</title>
        <authorList>
            <person name="Venturi V."/>
        </authorList>
    </citation>
    <scope>NUCLEOTIDE SEQUENCE [LARGE SCALE GENOMIC DNA]</scope>
    <source>
        <strain evidence="2 3">AG1002</strain>
    </source>
</reference>